<comment type="caution">
    <text evidence="3">Lacks conserved residue(s) required for the propagation of feature annotation.</text>
</comment>
<dbReference type="PANTHER" id="PTHR24251">
    <property type="entry name" value="OVOCHYMASE-RELATED"/>
    <property type="match status" value="1"/>
</dbReference>
<dbReference type="EMBL" id="CAXKWB010008547">
    <property type="protein sequence ID" value="CAL4091429.1"/>
    <property type="molecule type" value="Genomic_DNA"/>
</dbReference>
<feature type="domain" description="CUB" evidence="4">
    <location>
        <begin position="53"/>
        <end position="160"/>
    </location>
</feature>
<keyword evidence="2" id="KW-1015">Disulfide bond</keyword>
<dbReference type="PROSITE" id="PS01180">
    <property type="entry name" value="CUB"/>
    <property type="match status" value="1"/>
</dbReference>
<feature type="non-terminal residue" evidence="5">
    <location>
        <position position="1"/>
    </location>
</feature>
<dbReference type="Pfam" id="PF00431">
    <property type="entry name" value="CUB"/>
    <property type="match status" value="1"/>
</dbReference>
<dbReference type="InterPro" id="IPR000859">
    <property type="entry name" value="CUB_dom"/>
</dbReference>
<feature type="non-terminal residue" evidence="5">
    <location>
        <position position="199"/>
    </location>
</feature>
<dbReference type="AlphaFoldDB" id="A0AAV2QPE0"/>
<evidence type="ECO:0000259" key="4">
    <source>
        <dbReference type="PROSITE" id="PS01180"/>
    </source>
</evidence>
<accession>A0AAV2QPE0</accession>
<protein>
    <recommendedName>
        <fullName evidence="4">CUB domain-containing protein</fullName>
    </recommendedName>
</protein>
<dbReference type="SMART" id="SM00042">
    <property type="entry name" value="CUB"/>
    <property type="match status" value="1"/>
</dbReference>
<reference evidence="5 6" key="1">
    <citation type="submission" date="2024-05" db="EMBL/GenBank/DDBJ databases">
        <authorList>
            <person name="Wallberg A."/>
        </authorList>
    </citation>
    <scope>NUCLEOTIDE SEQUENCE [LARGE SCALE GENOMIC DNA]</scope>
</reference>
<comment type="caution">
    <text evidence="5">The sequence shown here is derived from an EMBL/GenBank/DDBJ whole genome shotgun (WGS) entry which is preliminary data.</text>
</comment>
<evidence type="ECO:0000256" key="2">
    <source>
        <dbReference type="ARBA" id="ARBA00023157"/>
    </source>
</evidence>
<sequence length="199" mass="22941">RDGNSISSSVMGNFSGKYTHELLYTGNYMTIEFTSNREINQKVFSIQWKEKECYQELPGTSGTITFPRHSEIYNNNVHCEWKINTTTGTRIEVTFNSFDIHLGDQLYFRDGNNGEDIIIPRNLENNIERSFISNTNILNIFFTSDDDSSDSVFIINWKEIDGTECKKYINGDYGIFDYSNNEILTSKDRGCKLVIVAEE</sequence>
<dbReference type="SUPFAM" id="SSF49854">
    <property type="entry name" value="Spermadhesin, CUB domain"/>
    <property type="match status" value="2"/>
</dbReference>
<evidence type="ECO:0000313" key="6">
    <source>
        <dbReference type="Proteomes" id="UP001497623"/>
    </source>
</evidence>
<evidence type="ECO:0000256" key="3">
    <source>
        <dbReference type="PROSITE-ProRule" id="PRU00059"/>
    </source>
</evidence>
<name>A0AAV2QPE0_MEGNR</name>
<dbReference type="CDD" id="cd00041">
    <property type="entry name" value="CUB"/>
    <property type="match status" value="1"/>
</dbReference>
<dbReference type="Proteomes" id="UP001497623">
    <property type="component" value="Unassembled WGS sequence"/>
</dbReference>
<proteinExistence type="predicted"/>
<gene>
    <name evidence="5" type="ORF">MNOR_LOCUS14339</name>
</gene>
<keyword evidence="1" id="KW-0677">Repeat</keyword>
<organism evidence="5 6">
    <name type="scientific">Meganyctiphanes norvegica</name>
    <name type="common">Northern krill</name>
    <name type="synonym">Thysanopoda norvegica</name>
    <dbReference type="NCBI Taxonomy" id="48144"/>
    <lineage>
        <taxon>Eukaryota</taxon>
        <taxon>Metazoa</taxon>
        <taxon>Ecdysozoa</taxon>
        <taxon>Arthropoda</taxon>
        <taxon>Crustacea</taxon>
        <taxon>Multicrustacea</taxon>
        <taxon>Malacostraca</taxon>
        <taxon>Eumalacostraca</taxon>
        <taxon>Eucarida</taxon>
        <taxon>Euphausiacea</taxon>
        <taxon>Euphausiidae</taxon>
        <taxon>Meganyctiphanes</taxon>
    </lineage>
</organism>
<dbReference type="InterPro" id="IPR035914">
    <property type="entry name" value="Sperma_CUB_dom_sf"/>
</dbReference>
<evidence type="ECO:0000313" key="5">
    <source>
        <dbReference type="EMBL" id="CAL4091429.1"/>
    </source>
</evidence>
<dbReference type="PANTHER" id="PTHR24251:SF30">
    <property type="entry name" value="MEMBRANE FRIZZLED-RELATED PROTEIN"/>
    <property type="match status" value="1"/>
</dbReference>
<evidence type="ECO:0000256" key="1">
    <source>
        <dbReference type="ARBA" id="ARBA00022737"/>
    </source>
</evidence>
<keyword evidence="6" id="KW-1185">Reference proteome</keyword>
<dbReference type="Gene3D" id="2.60.120.290">
    <property type="entry name" value="Spermadhesin, CUB domain"/>
    <property type="match status" value="2"/>
</dbReference>